<accession>A0ABR2EDG4</accession>
<dbReference type="PANTHER" id="PTHR47074">
    <property type="entry name" value="BNAC02G40300D PROTEIN"/>
    <property type="match status" value="1"/>
</dbReference>
<evidence type="ECO:0008006" key="3">
    <source>
        <dbReference type="Google" id="ProtNLM"/>
    </source>
</evidence>
<dbReference type="Proteomes" id="UP001472677">
    <property type="component" value="Unassembled WGS sequence"/>
</dbReference>
<dbReference type="SUPFAM" id="SSF53098">
    <property type="entry name" value="Ribonuclease H-like"/>
    <property type="match status" value="1"/>
</dbReference>
<dbReference type="EMBL" id="JBBPBM010000015">
    <property type="protein sequence ID" value="KAK8558682.1"/>
    <property type="molecule type" value="Genomic_DNA"/>
</dbReference>
<evidence type="ECO:0000313" key="2">
    <source>
        <dbReference type="Proteomes" id="UP001472677"/>
    </source>
</evidence>
<evidence type="ECO:0000313" key="1">
    <source>
        <dbReference type="EMBL" id="KAK8558682.1"/>
    </source>
</evidence>
<keyword evidence="2" id="KW-1185">Reference proteome</keyword>
<name>A0ABR2EDG4_9ROSI</name>
<protein>
    <recommendedName>
        <fullName evidence="3">RNase H type-1 domain-containing protein</fullName>
    </recommendedName>
</protein>
<comment type="caution">
    <text evidence="1">The sequence shown here is derived from an EMBL/GenBank/DDBJ whole genome shotgun (WGS) entry which is preliminary data.</text>
</comment>
<dbReference type="InterPro" id="IPR012337">
    <property type="entry name" value="RNaseH-like_sf"/>
</dbReference>
<dbReference type="InterPro" id="IPR052929">
    <property type="entry name" value="RNase_H-like_EbsB-rel"/>
</dbReference>
<gene>
    <name evidence="1" type="ORF">V6N12_041982</name>
</gene>
<proteinExistence type="predicted"/>
<reference evidence="1 2" key="1">
    <citation type="journal article" date="2024" name="G3 (Bethesda)">
        <title>Genome assembly of Hibiscus sabdariffa L. provides insights into metabolisms of medicinal natural products.</title>
        <authorList>
            <person name="Kim T."/>
        </authorList>
    </citation>
    <scope>NUCLEOTIDE SEQUENCE [LARGE SCALE GENOMIC DNA]</scope>
    <source>
        <strain evidence="1">TK-2024</strain>
        <tissue evidence="1">Old leaves</tissue>
    </source>
</reference>
<sequence length="191" mass="21278">MSFSDFGVEPKIWQICLFSFLWSIWLSKNEVVFNGKSFDVYNCFSICITRIAWWCKAKWPDLGVSVGDIVNNPSSLLWLKVVSVKKALLAWSIPSETSLIFNVDGAAVGGFGHAGIGGVLRNSENKTLIIWLEKSSSAPDAFKSIIEDIIQYGAGLDWSIKVIPREENDIADRLAKSGISRKVPFVWVCQD</sequence>
<organism evidence="1 2">
    <name type="scientific">Hibiscus sabdariffa</name>
    <name type="common">roselle</name>
    <dbReference type="NCBI Taxonomy" id="183260"/>
    <lineage>
        <taxon>Eukaryota</taxon>
        <taxon>Viridiplantae</taxon>
        <taxon>Streptophyta</taxon>
        <taxon>Embryophyta</taxon>
        <taxon>Tracheophyta</taxon>
        <taxon>Spermatophyta</taxon>
        <taxon>Magnoliopsida</taxon>
        <taxon>eudicotyledons</taxon>
        <taxon>Gunneridae</taxon>
        <taxon>Pentapetalae</taxon>
        <taxon>rosids</taxon>
        <taxon>malvids</taxon>
        <taxon>Malvales</taxon>
        <taxon>Malvaceae</taxon>
        <taxon>Malvoideae</taxon>
        <taxon>Hibiscus</taxon>
    </lineage>
</organism>
<dbReference type="PANTHER" id="PTHR47074:SF73">
    <property type="entry name" value="OS04G0448401 PROTEIN"/>
    <property type="match status" value="1"/>
</dbReference>